<dbReference type="OrthoDB" id="9792989at2"/>
<dbReference type="AlphaFoldDB" id="A0A0D1JSK2"/>
<protein>
    <submittedName>
        <fullName evidence="2">Uncharacterized protein</fullName>
    </submittedName>
</protein>
<name>A0A0D1JSK2_9LACO</name>
<sequence>MRSTQNLAQITLNEYLVPGDLAIDATIRHGDITRFLASRVGDTGKVLAFSDVKAEIDDVATSLFLSGLHNRVELISKDFSAITNYLEPTTPVAAALFQVDETMDATTLTNTVKMLLMVLKTNGLVLLLSDNPANLVAAQEYVAQLPTDSYNVHKYEDILTGETALLVQRR</sequence>
<dbReference type="KEGG" id="wcb:AO080_00880"/>
<dbReference type="EMBL" id="JWHU01000006">
    <property type="protein sequence ID" value="KIU21905.1"/>
    <property type="molecule type" value="Genomic_DNA"/>
</dbReference>
<evidence type="ECO:0000313" key="2">
    <source>
        <dbReference type="EMBL" id="KIU24213.1"/>
    </source>
</evidence>
<dbReference type="PATRIC" id="fig|137591.24.peg.1231"/>
<organism evidence="2 4">
    <name type="scientific">Weissella cibaria</name>
    <dbReference type="NCBI Taxonomy" id="137591"/>
    <lineage>
        <taxon>Bacteria</taxon>
        <taxon>Bacillati</taxon>
        <taxon>Bacillota</taxon>
        <taxon>Bacilli</taxon>
        <taxon>Lactobacillales</taxon>
        <taxon>Lactobacillaceae</taxon>
        <taxon>Weissella</taxon>
    </lineage>
</organism>
<dbReference type="RefSeq" id="WP_043708989.1">
    <property type="nucleotide sequence ID" value="NZ_CP012873.1"/>
</dbReference>
<dbReference type="Gene3D" id="3.40.50.150">
    <property type="entry name" value="Vaccinia Virus protein VP39"/>
    <property type="match status" value="1"/>
</dbReference>
<accession>A0A0D1JSK2</accession>
<dbReference type="EMBL" id="JWHT01000029">
    <property type="protein sequence ID" value="KIU24213.1"/>
    <property type="molecule type" value="Genomic_DNA"/>
</dbReference>
<comment type="caution">
    <text evidence="2">The sequence shown here is derived from an EMBL/GenBank/DDBJ whole genome shotgun (WGS) entry which is preliminary data.</text>
</comment>
<evidence type="ECO:0000313" key="4">
    <source>
        <dbReference type="Proteomes" id="UP000032289"/>
    </source>
</evidence>
<dbReference type="Proteomes" id="UP000032287">
    <property type="component" value="Unassembled WGS sequence"/>
</dbReference>
<dbReference type="Proteomes" id="UP000032289">
    <property type="component" value="Unassembled WGS sequence"/>
</dbReference>
<dbReference type="SUPFAM" id="SSF53335">
    <property type="entry name" value="S-adenosyl-L-methionine-dependent methyltransferases"/>
    <property type="match status" value="1"/>
</dbReference>
<keyword evidence="3" id="KW-1185">Reference proteome</keyword>
<evidence type="ECO:0000313" key="1">
    <source>
        <dbReference type="EMBL" id="KIU21905.1"/>
    </source>
</evidence>
<dbReference type="STRING" id="137591.AO080_00880"/>
<reference evidence="3 4" key="1">
    <citation type="journal article" date="2015" name="Microbiology (Mosc.)">
        <title>Genomics of the Weissella cibaria species with an examination of its metabolic traits.</title>
        <authorList>
            <person name="Lynch K.M."/>
            <person name="Lucid A."/>
            <person name="Arendt E.K."/>
            <person name="Sleator R.D."/>
            <person name="Lucey B."/>
            <person name="Coffey A."/>
        </authorList>
    </citation>
    <scope>NUCLEOTIDE SEQUENCE [LARGE SCALE GENOMIC DNA]</scope>
    <source>
        <strain evidence="2 4">AB3b</strain>
        <strain evidence="1 3">MG1</strain>
    </source>
</reference>
<evidence type="ECO:0000313" key="3">
    <source>
        <dbReference type="Proteomes" id="UP000032287"/>
    </source>
</evidence>
<dbReference type="eggNOG" id="COG0144">
    <property type="taxonomic scope" value="Bacteria"/>
</dbReference>
<gene>
    <name evidence="2" type="ORF">ab3b_01260</name>
    <name evidence="1" type="ORF">QX99_00598</name>
</gene>
<proteinExistence type="predicted"/>
<dbReference type="InterPro" id="IPR029063">
    <property type="entry name" value="SAM-dependent_MTases_sf"/>
</dbReference>